<dbReference type="KEGG" id="roz:CBI38_24680"/>
<dbReference type="OrthoDB" id="4578648at2"/>
<reference evidence="1 2" key="1">
    <citation type="submission" date="2017-05" db="EMBL/GenBank/DDBJ databases">
        <title>Isolation of Rhodococcus sp. S2-17 biodegrading of BP-3.</title>
        <authorList>
            <person name="Lee Y."/>
            <person name="Kim K.H."/>
            <person name="Chun B.H."/>
            <person name="Jung H.S."/>
            <person name="Jeon C.O."/>
        </authorList>
    </citation>
    <scope>NUCLEOTIDE SEQUENCE [LARGE SCALE GENOMIC DNA]</scope>
    <source>
        <strain evidence="1 2">S2-17</strain>
    </source>
</reference>
<dbReference type="EMBL" id="CP021354">
    <property type="protein sequence ID" value="AWK74274.1"/>
    <property type="molecule type" value="Genomic_DNA"/>
</dbReference>
<dbReference type="RefSeq" id="WP_109333050.1">
    <property type="nucleotide sequence ID" value="NZ_CP021354.1"/>
</dbReference>
<evidence type="ECO:0000313" key="1">
    <source>
        <dbReference type="EMBL" id="AWK74274.1"/>
    </source>
</evidence>
<name>A0A2S2C0E1_9NOCA</name>
<dbReference type="AlphaFoldDB" id="A0A2S2C0E1"/>
<organism evidence="1 2">
    <name type="scientific">Rhodococcus oxybenzonivorans</name>
    <dbReference type="NCBI Taxonomy" id="1990687"/>
    <lineage>
        <taxon>Bacteria</taxon>
        <taxon>Bacillati</taxon>
        <taxon>Actinomycetota</taxon>
        <taxon>Actinomycetes</taxon>
        <taxon>Mycobacteriales</taxon>
        <taxon>Nocardiaceae</taxon>
        <taxon>Rhodococcus</taxon>
    </lineage>
</organism>
<dbReference type="Proteomes" id="UP000245711">
    <property type="component" value="Chromosome"/>
</dbReference>
<proteinExistence type="predicted"/>
<accession>A0A2S2C0E1</accession>
<sequence length="267" mass="28281">MTLSAASIKRFHNAVTTNGGTIPETLLGITDNLEAINAWQPAPAGAALTAALSNGKFNAKTAAQHLDGALAEVHDPNHVAKVRGTATLALCTQYEQEIKGAAGDELVESLRPSFDAALEGLRTAAGMFSLNAAPDQILELGHDAVDAYNAIPNHRLVLDRMWHDIIGWLVVATGDGPQVLGQPRIDRVADALRLVMVMPAPRGSLTDLTNAIEPVTTNRLRVGHWGRLMSLTPLHLNSPSEARTVLDAYLEDADASMAAQLAASHSS</sequence>
<keyword evidence="2" id="KW-1185">Reference proteome</keyword>
<evidence type="ECO:0000313" key="2">
    <source>
        <dbReference type="Proteomes" id="UP000245711"/>
    </source>
</evidence>
<gene>
    <name evidence="1" type="ORF">CBI38_24680</name>
</gene>
<protein>
    <submittedName>
        <fullName evidence="1">Uncharacterized protein</fullName>
    </submittedName>
</protein>